<dbReference type="AlphaFoldDB" id="A0A2C9EGQ0"/>
<dbReference type="Proteomes" id="UP000013940">
    <property type="component" value="Chromosome"/>
</dbReference>
<dbReference type="EMBL" id="CP003190">
    <property type="protein sequence ID" value="AGL82824.1"/>
    <property type="molecule type" value="Genomic_DNA"/>
</dbReference>
<protein>
    <recommendedName>
        <fullName evidence="3">Short-chain dehydrogenase</fullName>
    </recommendedName>
</protein>
<dbReference type="KEGG" id="pprc:PFLCHA0_c10320"/>
<accession>A0A2C9EGQ0</accession>
<organism evidence="1 2">
    <name type="scientific">Pseudomonas protegens (strain DSM 19095 / LMG 27888 / CFBP 6595 / CHA0)</name>
    <dbReference type="NCBI Taxonomy" id="1124983"/>
    <lineage>
        <taxon>Bacteria</taxon>
        <taxon>Pseudomonadati</taxon>
        <taxon>Pseudomonadota</taxon>
        <taxon>Gammaproteobacteria</taxon>
        <taxon>Pseudomonadales</taxon>
        <taxon>Pseudomonadaceae</taxon>
        <taxon>Pseudomonas</taxon>
    </lineage>
</organism>
<evidence type="ECO:0000313" key="2">
    <source>
        <dbReference type="Proteomes" id="UP000013940"/>
    </source>
</evidence>
<name>A0A2C9EGQ0_PSEPH</name>
<sequence>MTDRIALTSNESSTPTLFIDTRAPLDELHASAAYRILAVTQLMESIVHMDSRHADATDLTQIAHASAILLRDGCDLLDVLGRRIRGSQYLN</sequence>
<dbReference type="RefSeq" id="WP_015634231.1">
    <property type="nucleotide sequence ID" value="NC_021237.1"/>
</dbReference>
<evidence type="ECO:0000313" key="1">
    <source>
        <dbReference type="EMBL" id="AGL82824.1"/>
    </source>
</evidence>
<dbReference type="HOGENOM" id="CLU_155241_0_0_6"/>
<gene>
    <name evidence="1" type="ORF">PFLCHA0_c10320</name>
</gene>
<reference evidence="2" key="1">
    <citation type="journal article" date="2014" name="Genome Announc.">
        <title>Full-genome sequence of the plant growth-promoting bacterium Pseudomonas protegens CHA0.</title>
        <authorList>
            <person name="Jousset A."/>
            <person name="Schuldes J."/>
            <person name="Keel C."/>
            <person name="Maurhofer M."/>
            <person name="Daniel R."/>
            <person name="Scheu S."/>
            <person name="Thuermer A."/>
        </authorList>
    </citation>
    <scope>NUCLEOTIDE SEQUENCE [LARGE SCALE GENOMIC DNA]</scope>
    <source>
        <strain evidence="2">DSM 19095 / LMG 27888 / CFBP 6595 / CHA0</strain>
    </source>
</reference>
<proteinExistence type="predicted"/>
<evidence type="ECO:0008006" key="3">
    <source>
        <dbReference type="Google" id="ProtNLM"/>
    </source>
</evidence>
<dbReference type="GeneID" id="57474017"/>